<dbReference type="Pfam" id="PF04879">
    <property type="entry name" value="Molybdop_Fe4S4"/>
    <property type="match status" value="1"/>
</dbReference>
<accession>A0AAW9RDW0</accession>
<dbReference type="SUPFAM" id="SSF50692">
    <property type="entry name" value="ADC-like"/>
    <property type="match status" value="1"/>
</dbReference>
<dbReference type="EMBL" id="JAZHOG010000006">
    <property type="protein sequence ID" value="MEJ8567946.1"/>
    <property type="molecule type" value="Genomic_DNA"/>
</dbReference>
<dbReference type="InterPro" id="IPR050612">
    <property type="entry name" value="Prok_Mopterin_Oxidored"/>
</dbReference>
<evidence type="ECO:0000256" key="1">
    <source>
        <dbReference type="ARBA" id="ARBA00010312"/>
    </source>
</evidence>
<evidence type="ECO:0000313" key="7">
    <source>
        <dbReference type="Proteomes" id="UP001359886"/>
    </source>
</evidence>
<dbReference type="GO" id="GO:0016491">
    <property type="term" value="F:oxidoreductase activity"/>
    <property type="evidence" value="ECO:0007669"/>
    <property type="project" value="InterPro"/>
</dbReference>
<name>A0AAW9RDW0_9GAMM</name>
<reference evidence="6 7" key="1">
    <citation type="submission" date="2024-02" db="EMBL/GenBank/DDBJ databases">
        <title>A novel Wenzhouxiangellaceae bacterium, isolated from coastal sediments.</title>
        <authorList>
            <person name="Du Z.-J."/>
            <person name="Ye Y.-Q."/>
            <person name="Zhang X.-Y."/>
        </authorList>
    </citation>
    <scope>NUCLEOTIDE SEQUENCE [LARGE SCALE GENOMIC DNA]</scope>
    <source>
        <strain evidence="6 7">CH-27</strain>
    </source>
</reference>
<dbReference type="InterPro" id="IPR009010">
    <property type="entry name" value="Asp_de-COase-like_dom_sf"/>
</dbReference>
<dbReference type="Gene3D" id="3.40.228.10">
    <property type="entry name" value="Dimethylsulfoxide Reductase, domain 2"/>
    <property type="match status" value="1"/>
</dbReference>
<dbReference type="PROSITE" id="PS51669">
    <property type="entry name" value="4FE4S_MOW_BIS_MGD"/>
    <property type="match status" value="1"/>
</dbReference>
<proteinExistence type="inferred from homology"/>
<keyword evidence="7" id="KW-1185">Reference proteome</keyword>
<dbReference type="GO" id="GO:0051536">
    <property type="term" value="F:iron-sulfur cluster binding"/>
    <property type="evidence" value="ECO:0007669"/>
    <property type="project" value="UniProtKB-KW"/>
</dbReference>
<evidence type="ECO:0000313" key="6">
    <source>
        <dbReference type="EMBL" id="MEJ8567946.1"/>
    </source>
</evidence>
<dbReference type="SMART" id="SM00926">
    <property type="entry name" value="Molybdop_Fe4S4"/>
    <property type="match status" value="1"/>
</dbReference>
<dbReference type="Gene3D" id="3.30.2070.10">
    <property type="entry name" value="Formate dehydrogenase/DMSO reductase"/>
    <property type="match status" value="1"/>
</dbReference>
<keyword evidence="3" id="KW-0408">Iron</keyword>
<dbReference type="Pfam" id="PF01568">
    <property type="entry name" value="Molydop_binding"/>
    <property type="match status" value="1"/>
</dbReference>
<dbReference type="InterPro" id="IPR006656">
    <property type="entry name" value="Mopterin_OxRdtase"/>
</dbReference>
<dbReference type="InterPro" id="IPR006657">
    <property type="entry name" value="MoPterin_dinucl-bd_dom"/>
</dbReference>
<evidence type="ECO:0000259" key="5">
    <source>
        <dbReference type="PROSITE" id="PS51669"/>
    </source>
</evidence>
<gene>
    <name evidence="6" type="ORF">V3330_09950</name>
</gene>
<sequence>MTDPGGASEIRQIKTVCPRDCPDVCGMIASVSGSKVVQVKADPEHPITRGFLCIKCRNYENWINHPSRLLHPLVRDRKSDDFRQATWDEALSLIADRFREISDSVGPQAILPYSYLANMGVVANQFPDRLWNKLNTSRVGLEICAVAGAEAMVRILGRVRGTEPQHLEKTRLYVAWGKNPKESNVHLWSMLSDVETTVVVDPFKSRSAAAADLHIQPKPGTDAILVSGLLKVMIEKGWVDRAFIDDFTVNYAELEAQVRAVSLAEVERVTGVPRSQIEEFAELYHTHQPGLLHIGVGLQRNLNGGAMVAAVCMLGALSGQIGTKGGGVLYANYDWQLNDISYADLRTQVPRMYNMVKLGRDLTCSDEIRALYVYNQNPAATCPNQNRVRQGLMRDDLFVVVHDLFLTDTAQLANVVLPATSFAETFDLQLSYWHDYVQVSNQVIDPIGEARSNHWVIQQLAEKLGFTEPCFQQTGEEVIREALAGTGLDYDELRKGPVLWNDIDRTSFDDRKFPTASGKIELFAFDTTLPDADEHEFRFITPKTYLMQASQYGNMPEKLGELKQPWFFIHPDDAGRLDIEENMELELWNRRGAVKMRARVSELTQPGLLVSYMVRWGANANATTPDAEADMGGNSTFHSNYVSIRRTPAGL</sequence>
<dbReference type="PANTHER" id="PTHR43742:SF6">
    <property type="entry name" value="OXIDOREDUCTASE YYAE-RELATED"/>
    <property type="match status" value="1"/>
</dbReference>
<evidence type="ECO:0000256" key="2">
    <source>
        <dbReference type="ARBA" id="ARBA00022723"/>
    </source>
</evidence>
<keyword evidence="4" id="KW-0411">Iron-sulfur</keyword>
<organism evidence="6 7">
    <name type="scientific">Elongatibacter sediminis</name>
    <dbReference type="NCBI Taxonomy" id="3119006"/>
    <lineage>
        <taxon>Bacteria</taxon>
        <taxon>Pseudomonadati</taxon>
        <taxon>Pseudomonadota</taxon>
        <taxon>Gammaproteobacteria</taxon>
        <taxon>Chromatiales</taxon>
        <taxon>Wenzhouxiangellaceae</taxon>
        <taxon>Elongatibacter</taxon>
    </lineage>
</organism>
<dbReference type="RefSeq" id="WP_354695271.1">
    <property type="nucleotide sequence ID" value="NZ_JAZHOG010000006.1"/>
</dbReference>
<dbReference type="PANTHER" id="PTHR43742">
    <property type="entry name" value="TRIMETHYLAMINE-N-OXIDE REDUCTASE"/>
    <property type="match status" value="1"/>
</dbReference>
<protein>
    <submittedName>
        <fullName evidence="6">Molybdopterin-dependent oxidoreductase</fullName>
    </submittedName>
</protein>
<dbReference type="CDD" id="cd02766">
    <property type="entry name" value="MopB_3"/>
    <property type="match status" value="1"/>
</dbReference>
<dbReference type="Gene3D" id="2.40.40.20">
    <property type="match status" value="1"/>
</dbReference>
<dbReference type="GO" id="GO:0043546">
    <property type="term" value="F:molybdopterin cofactor binding"/>
    <property type="evidence" value="ECO:0007669"/>
    <property type="project" value="InterPro"/>
</dbReference>
<dbReference type="Proteomes" id="UP001359886">
    <property type="component" value="Unassembled WGS sequence"/>
</dbReference>
<dbReference type="SUPFAM" id="SSF53706">
    <property type="entry name" value="Formate dehydrogenase/DMSO reductase, domains 1-3"/>
    <property type="match status" value="1"/>
</dbReference>
<evidence type="ECO:0000256" key="3">
    <source>
        <dbReference type="ARBA" id="ARBA00023004"/>
    </source>
</evidence>
<feature type="domain" description="4Fe-4S Mo/W bis-MGD-type" evidence="5">
    <location>
        <begin position="10"/>
        <end position="67"/>
    </location>
</feature>
<dbReference type="Gene3D" id="2.20.25.90">
    <property type="entry name" value="ADC-like domains"/>
    <property type="match status" value="1"/>
</dbReference>
<dbReference type="InterPro" id="IPR006963">
    <property type="entry name" value="Mopterin_OxRdtase_4Fe-4S_dom"/>
</dbReference>
<dbReference type="GO" id="GO:0046872">
    <property type="term" value="F:metal ion binding"/>
    <property type="evidence" value="ECO:0007669"/>
    <property type="project" value="UniProtKB-KW"/>
</dbReference>
<dbReference type="Pfam" id="PF00384">
    <property type="entry name" value="Molybdopterin"/>
    <property type="match status" value="1"/>
</dbReference>
<dbReference type="AlphaFoldDB" id="A0AAW9RDW0"/>
<comment type="caution">
    <text evidence="6">The sequence shown here is derived from an EMBL/GenBank/DDBJ whole genome shotgun (WGS) entry which is preliminary data.</text>
</comment>
<keyword evidence="2" id="KW-0479">Metal-binding</keyword>
<evidence type="ECO:0000256" key="4">
    <source>
        <dbReference type="ARBA" id="ARBA00023014"/>
    </source>
</evidence>
<comment type="similarity">
    <text evidence="1">Belongs to the prokaryotic molybdopterin-containing oxidoreductase family.</text>
</comment>
<dbReference type="Gene3D" id="3.40.50.740">
    <property type="match status" value="1"/>
</dbReference>